<accession>A0A835YNG7</accession>
<proteinExistence type="predicted"/>
<keyword evidence="3" id="KW-0498">Mitosis</keyword>
<feature type="compositionally biased region" description="Acidic residues" evidence="6">
    <location>
        <begin position="909"/>
        <end position="936"/>
    </location>
</feature>
<evidence type="ECO:0000256" key="4">
    <source>
        <dbReference type="ARBA" id="ARBA00022786"/>
    </source>
</evidence>
<dbReference type="InterPro" id="IPR036322">
    <property type="entry name" value="WD40_repeat_dom_sf"/>
</dbReference>
<dbReference type="Proteomes" id="UP000612055">
    <property type="component" value="Unassembled WGS sequence"/>
</dbReference>
<dbReference type="Pfam" id="PF12896">
    <property type="entry name" value="ANAPC4"/>
    <property type="match status" value="1"/>
</dbReference>
<keyword evidence="5" id="KW-0131">Cell cycle</keyword>
<evidence type="ECO:0000259" key="7">
    <source>
        <dbReference type="Pfam" id="PF12894"/>
    </source>
</evidence>
<dbReference type="Pfam" id="PF12894">
    <property type="entry name" value="ANAPC4_WD40"/>
    <property type="match status" value="1"/>
</dbReference>
<evidence type="ECO:0000256" key="3">
    <source>
        <dbReference type="ARBA" id="ARBA00022776"/>
    </source>
</evidence>
<dbReference type="GO" id="GO:0034399">
    <property type="term" value="C:nuclear periphery"/>
    <property type="evidence" value="ECO:0007669"/>
    <property type="project" value="TreeGrafter"/>
</dbReference>
<dbReference type="InterPro" id="IPR024977">
    <property type="entry name" value="Apc4-like_WD40_dom"/>
</dbReference>
<dbReference type="PANTHER" id="PTHR13260">
    <property type="entry name" value="ANAPHASE PROMOTING COMPLEX SUBUNIT 4 APC4"/>
    <property type="match status" value="1"/>
</dbReference>
<organism evidence="9 10">
    <name type="scientific">Edaphochlamys debaryana</name>
    <dbReference type="NCBI Taxonomy" id="47281"/>
    <lineage>
        <taxon>Eukaryota</taxon>
        <taxon>Viridiplantae</taxon>
        <taxon>Chlorophyta</taxon>
        <taxon>core chlorophytes</taxon>
        <taxon>Chlorophyceae</taxon>
        <taxon>CS clade</taxon>
        <taxon>Chlamydomonadales</taxon>
        <taxon>Chlamydomonadales incertae sedis</taxon>
        <taxon>Edaphochlamys</taxon>
    </lineage>
</organism>
<dbReference type="InterPro" id="IPR024790">
    <property type="entry name" value="APC4_long_dom"/>
</dbReference>
<feature type="compositionally biased region" description="Pro residues" evidence="6">
    <location>
        <begin position="612"/>
        <end position="623"/>
    </location>
</feature>
<evidence type="ECO:0000256" key="1">
    <source>
        <dbReference type="ARBA" id="ARBA00016067"/>
    </source>
</evidence>
<feature type="domain" description="Anaphase-promoting complex subunit 4-like WD40" evidence="7">
    <location>
        <begin position="34"/>
        <end position="122"/>
    </location>
</feature>
<dbReference type="OrthoDB" id="2110451at2759"/>
<dbReference type="AlphaFoldDB" id="A0A835YNG7"/>
<dbReference type="Gene3D" id="2.130.10.10">
    <property type="entry name" value="YVTN repeat-like/Quinoprotein amine dehydrogenase"/>
    <property type="match status" value="1"/>
</dbReference>
<evidence type="ECO:0000313" key="9">
    <source>
        <dbReference type="EMBL" id="KAG2500944.1"/>
    </source>
</evidence>
<evidence type="ECO:0000256" key="5">
    <source>
        <dbReference type="ARBA" id="ARBA00023306"/>
    </source>
</evidence>
<reference evidence="9" key="1">
    <citation type="journal article" date="2020" name="bioRxiv">
        <title>Comparative genomics of Chlamydomonas.</title>
        <authorList>
            <person name="Craig R.J."/>
            <person name="Hasan A.R."/>
            <person name="Ness R.W."/>
            <person name="Keightley P.D."/>
        </authorList>
    </citation>
    <scope>NUCLEOTIDE SEQUENCE</scope>
    <source>
        <strain evidence="9">CCAP 11/70</strain>
    </source>
</reference>
<keyword evidence="10" id="KW-1185">Reference proteome</keyword>
<feature type="region of interest" description="Disordered" evidence="6">
    <location>
        <begin position="594"/>
        <end position="643"/>
    </location>
</feature>
<dbReference type="InterPro" id="IPR015943">
    <property type="entry name" value="WD40/YVTN_repeat-like_dom_sf"/>
</dbReference>
<keyword evidence="2" id="KW-0132">Cell division</keyword>
<gene>
    <name evidence="9" type="ORF">HYH03_000768</name>
</gene>
<keyword evidence="4" id="KW-0833">Ubl conjugation pathway</keyword>
<name>A0A835YNG7_9CHLO</name>
<evidence type="ECO:0000313" key="10">
    <source>
        <dbReference type="Proteomes" id="UP000612055"/>
    </source>
</evidence>
<dbReference type="GO" id="GO:0031145">
    <property type="term" value="P:anaphase-promoting complex-dependent catabolic process"/>
    <property type="evidence" value="ECO:0007669"/>
    <property type="project" value="InterPro"/>
</dbReference>
<sequence>MQHDAAEEAERDVAPSAFSVLHEKALSQQVVLGCWCPTMDLLALVSDDGQLGVYRLEWQKLWVACPDAPVTALCWRPDGKVLATGHRHGAVSLYDVEACELFRTLRHPHPHGSSPIACLSWVQGLPPTPATATPALHLAYRYRHTRFFPAPPPGREGASGGAASAGGAGPAAPKGAAGGGANGAGGAASAGANSYIYEWPPPRDSLDVLVTCDALGGVSMSACGEVLVAALPPAPPQPAAAAATPPVAPYGPHGEAGGGIQALLSRDLCTLVVLSEPAGPSGRAASSASSSPAAAAAVHGHASAVPAAVLSVYGCGVLGECQAEVLELAQLGSLVGERLEAAAAALAAAARSWKGAAAELGKRLDEQLREALESHGHDPDDLVGELLCTLAAGHVSPPLQAFLTNTLTEPGLRRLAKTVDSAVQEVGSQLLDGVLPALQLVAFVAGELRGRARAAAITGSLGLQERAVAVAEVEAAKALLQAEALRQLVSRVGAQYRAFFTWLLKTLQGLEEARPEGEDAPLPGGSGSLAGVAVDVPSLLAFLEEGGQFGSDAVARDLDASQATLGLPVGSLRFPPELLPHLKSLQDAAFPWPDPESGFEELGLGLTTSGPGPGPGPAGPGPGPGRLAAPASEGSGTSWPDRPLQRQLGLLTELWRGAFGQLERDVSPSLQLLARVPLLPEPSLLWGPRLFGGSAGGWGRCALSAPQVQTDPAAGQPALVAAVLPAEAVAGLARAGAQALARAGEAVLLARASTNPLPGKLILPQPRVCLLALPPGLTVLGISYYRDGQLALLMGPCGPVEGADGPEDAASCGGGGGRAAAAGGGEAARGLLALVPTQGLNMVSLPRSAAASAAEHCARNGAVAPWPLPGTRLRRAPPGGGWSSPLLVSAPRGLAALFTDACRAFMLDLQEDEEEEEEEGGEGEEGEGGGEEESEEGGAGGGDEDRMEEDG</sequence>
<dbReference type="GO" id="GO:0005680">
    <property type="term" value="C:anaphase-promoting complex"/>
    <property type="evidence" value="ECO:0007669"/>
    <property type="project" value="InterPro"/>
</dbReference>
<feature type="region of interest" description="Disordered" evidence="6">
    <location>
        <begin position="151"/>
        <end position="184"/>
    </location>
</feature>
<comment type="caution">
    <text evidence="9">The sequence shown here is derived from an EMBL/GenBank/DDBJ whole genome shotgun (WGS) entry which is preliminary data.</text>
</comment>
<feature type="compositionally biased region" description="Gly residues" evidence="6">
    <location>
        <begin position="157"/>
        <end position="169"/>
    </location>
</feature>
<evidence type="ECO:0000256" key="6">
    <source>
        <dbReference type="SAM" id="MobiDB-lite"/>
    </source>
</evidence>
<dbReference type="GO" id="GO:0051301">
    <property type="term" value="P:cell division"/>
    <property type="evidence" value="ECO:0007669"/>
    <property type="project" value="UniProtKB-KW"/>
</dbReference>
<evidence type="ECO:0000256" key="2">
    <source>
        <dbReference type="ARBA" id="ARBA00022618"/>
    </source>
</evidence>
<feature type="domain" description="Anaphase-promoting complex subunit 4 long" evidence="8">
    <location>
        <begin position="317"/>
        <end position="510"/>
    </location>
</feature>
<feature type="region of interest" description="Disordered" evidence="6">
    <location>
        <begin position="908"/>
        <end position="951"/>
    </location>
</feature>
<dbReference type="InterPro" id="IPR024789">
    <property type="entry name" value="APC4"/>
</dbReference>
<evidence type="ECO:0000259" key="8">
    <source>
        <dbReference type="Pfam" id="PF12896"/>
    </source>
</evidence>
<dbReference type="EMBL" id="JAEHOE010000002">
    <property type="protein sequence ID" value="KAG2500944.1"/>
    <property type="molecule type" value="Genomic_DNA"/>
</dbReference>
<dbReference type="PANTHER" id="PTHR13260:SF0">
    <property type="entry name" value="ANAPHASE-PROMOTING COMPLEX SUBUNIT 4"/>
    <property type="match status" value="1"/>
</dbReference>
<dbReference type="GO" id="GO:0070979">
    <property type="term" value="P:protein K11-linked ubiquitination"/>
    <property type="evidence" value="ECO:0007669"/>
    <property type="project" value="TreeGrafter"/>
</dbReference>
<protein>
    <recommendedName>
        <fullName evidence="1">Anaphase-promoting complex subunit 4</fullName>
    </recommendedName>
</protein>
<dbReference type="SUPFAM" id="SSF50978">
    <property type="entry name" value="WD40 repeat-like"/>
    <property type="match status" value="1"/>
</dbReference>